<reference evidence="2" key="2">
    <citation type="submission" date="2023-02" db="EMBL/GenBank/DDBJ databases">
        <authorList>
            <person name="Swenson N.G."/>
            <person name="Wegrzyn J.L."/>
            <person name="Mcevoy S.L."/>
        </authorList>
    </citation>
    <scope>NUCLEOTIDE SEQUENCE</scope>
    <source>
        <strain evidence="2">91603</strain>
        <tissue evidence="2">Leaf</tissue>
    </source>
</reference>
<evidence type="ECO:0000313" key="3">
    <source>
        <dbReference type="Proteomes" id="UP001064489"/>
    </source>
</evidence>
<accession>A0AAD5I9I1</accession>
<evidence type="ECO:0000256" key="1">
    <source>
        <dbReference type="SAM" id="MobiDB-lite"/>
    </source>
</evidence>
<gene>
    <name evidence="2" type="ORF">LWI28_005110</name>
</gene>
<protein>
    <submittedName>
        <fullName evidence="2">Uncharacterized protein</fullName>
    </submittedName>
</protein>
<dbReference type="Proteomes" id="UP001064489">
    <property type="component" value="Chromosome 12"/>
</dbReference>
<comment type="caution">
    <text evidence="2">The sequence shown here is derived from an EMBL/GenBank/DDBJ whole genome shotgun (WGS) entry which is preliminary data.</text>
</comment>
<proteinExistence type="predicted"/>
<dbReference type="EMBL" id="JAJSOW010000107">
    <property type="protein sequence ID" value="KAI9156372.1"/>
    <property type="molecule type" value="Genomic_DNA"/>
</dbReference>
<evidence type="ECO:0000313" key="2">
    <source>
        <dbReference type="EMBL" id="KAI9156372.1"/>
    </source>
</evidence>
<sequence length="142" mass="16365">MTSTPADGTTKTLACRFCTVSLTVTRRPFRFLADLQISDPNPITQPPLSSITYLRFHPTPTEGAATPSEASGRRSIGRDEIEKEREMRSIWVWIWLLQEAMKLFDVWIWWWFGVDVSGVWVDEGEAKMKVSGKKMKRKFLII</sequence>
<feature type="region of interest" description="Disordered" evidence="1">
    <location>
        <begin position="58"/>
        <end position="77"/>
    </location>
</feature>
<dbReference type="AlphaFoldDB" id="A0AAD5I9I1"/>
<reference evidence="2" key="1">
    <citation type="journal article" date="2022" name="Plant J.">
        <title>Strategies of tolerance reflected in two North American maple genomes.</title>
        <authorList>
            <person name="McEvoy S.L."/>
            <person name="Sezen U.U."/>
            <person name="Trouern-Trend A."/>
            <person name="McMahon S.M."/>
            <person name="Schaberg P.G."/>
            <person name="Yang J."/>
            <person name="Wegrzyn J.L."/>
            <person name="Swenson N.G."/>
        </authorList>
    </citation>
    <scope>NUCLEOTIDE SEQUENCE</scope>
    <source>
        <strain evidence="2">91603</strain>
    </source>
</reference>
<keyword evidence="3" id="KW-1185">Reference proteome</keyword>
<organism evidence="2 3">
    <name type="scientific">Acer negundo</name>
    <name type="common">Box elder</name>
    <dbReference type="NCBI Taxonomy" id="4023"/>
    <lineage>
        <taxon>Eukaryota</taxon>
        <taxon>Viridiplantae</taxon>
        <taxon>Streptophyta</taxon>
        <taxon>Embryophyta</taxon>
        <taxon>Tracheophyta</taxon>
        <taxon>Spermatophyta</taxon>
        <taxon>Magnoliopsida</taxon>
        <taxon>eudicotyledons</taxon>
        <taxon>Gunneridae</taxon>
        <taxon>Pentapetalae</taxon>
        <taxon>rosids</taxon>
        <taxon>malvids</taxon>
        <taxon>Sapindales</taxon>
        <taxon>Sapindaceae</taxon>
        <taxon>Hippocastanoideae</taxon>
        <taxon>Acereae</taxon>
        <taxon>Acer</taxon>
    </lineage>
</organism>
<name>A0AAD5I9I1_ACENE</name>